<evidence type="ECO:0000256" key="1">
    <source>
        <dbReference type="ARBA" id="ARBA00006484"/>
    </source>
</evidence>
<dbReference type="SUPFAM" id="SSF51735">
    <property type="entry name" value="NAD(P)-binding Rossmann-fold domains"/>
    <property type="match status" value="1"/>
</dbReference>
<keyword evidence="3" id="KW-1185">Reference proteome</keyword>
<comment type="caution">
    <text evidence="2">The sequence shown here is derived from an EMBL/GenBank/DDBJ whole genome shotgun (WGS) entry which is preliminary data.</text>
</comment>
<accession>A0A9N8N8Q3</accession>
<organism evidence="2 3">
    <name type="scientific">Paraburkholderia domus</name>
    <dbReference type="NCBI Taxonomy" id="2793075"/>
    <lineage>
        <taxon>Bacteria</taxon>
        <taxon>Pseudomonadati</taxon>
        <taxon>Pseudomonadota</taxon>
        <taxon>Betaproteobacteria</taxon>
        <taxon>Burkholderiales</taxon>
        <taxon>Burkholderiaceae</taxon>
        <taxon>Paraburkholderia</taxon>
    </lineage>
</organism>
<evidence type="ECO:0000313" key="3">
    <source>
        <dbReference type="Proteomes" id="UP000675121"/>
    </source>
</evidence>
<proteinExistence type="inferred from homology"/>
<dbReference type="InterPro" id="IPR002347">
    <property type="entry name" value="SDR_fam"/>
</dbReference>
<dbReference type="Proteomes" id="UP000675121">
    <property type="component" value="Unassembled WGS sequence"/>
</dbReference>
<comment type="similarity">
    <text evidence="1">Belongs to the short-chain dehydrogenases/reductases (SDR) family.</text>
</comment>
<name>A0A9N8N8Q3_9BURK</name>
<dbReference type="PANTHER" id="PTHR42879">
    <property type="entry name" value="3-OXOACYL-(ACYL-CARRIER-PROTEIN) REDUCTASE"/>
    <property type="match status" value="1"/>
</dbReference>
<dbReference type="GO" id="GO:0004316">
    <property type="term" value="F:3-oxoacyl-[acyl-carrier-protein] reductase (NADPH) activity"/>
    <property type="evidence" value="ECO:0007669"/>
    <property type="project" value="UniProtKB-EC"/>
</dbReference>
<dbReference type="Pfam" id="PF13561">
    <property type="entry name" value="adh_short_C2"/>
    <property type="match status" value="1"/>
</dbReference>
<gene>
    <name evidence="2" type="primary">fabG_8</name>
    <name evidence="2" type="ORF">R70211_05585</name>
</gene>
<sequence length="269" mass="27358">MNSTVDASSTTGMSGAELDRVVLITGAGSGIGAALARRIAAPRTALMLHARGAEDEARQRLAQVAADCSANGARCATAFGDLAERGAAEHVIHQTLASFGALDQLVANAGHAQRQTLNALDADVFSAAFAAMPAAFAALVKRATPALETSKRGRVVALSSFVAHRYRADAPFAATAAAKAAIESLAKTAAAELAPHGVTVNCVAPGYTRKDRGPSADNAPVWARAAEATPLGHVAEPADIAALIAFLLSDEARHITGQVIHIDGGLTLG</sequence>
<dbReference type="Gene3D" id="3.40.50.720">
    <property type="entry name" value="NAD(P)-binding Rossmann-like Domain"/>
    <property type="match status" value="1"/>
</dbReference>
<protein>
    <submittedName>
        <fullName evidence="2">3-oxoacyl-[acyl-carrier-protein] reductase FabG</fullName>
        <ecNumber evidence="2">1.1.1.100</ecNumber>
    </submittedName>
</protein>
<dbReference type="EMBL" id="CAJNAS010000018">
    <property type="protein sequence ID" value="CAE6939327.1"/>
    <property type="molecule type" value="Genomic_DNA"/>
</dbReference>
<dbReference type="CDD" id="cd05233">
    <property type="entry name" value="SDR_c"/>
    <property type="match status" value="1"/>
</dbReference>
<keyword evidence="2" id="KW-0560">Oxidoreductase</keyword>
<dbReference type="InterPro" id="IPR050259">
    <property type="entry name" value="SDR"/>
</dbReference>
<evidence type="ECO:0000313" key="2">
    <source>
        <dbReference type="EMBL" id="CAE6939327.1"/>
    </source>
</evidence>
<reference evidence="2" key="1">
    <citation type="submission" date="2021-02" db="EMBL/GenBank/DDBJ databases">
        <authorList>
            <person name="Vanwijnsberghe S."/>
        </authorList>
    </citation>
    <scope>NUCLEOTIDE SEQUENCE</scope>
    <source>
        <strain evidence="2">R-70211</strain>
    </source>
</reference>
<dbReference type="AlphaFoldDB" id="A0A9N8N8Q3"/>
<dbReference type="InterPro" id="IPR036291">
    <property type="entry name" value="NAD(P)-bd_dom_sf"/>
</dbReference>
<dbReference type="PRINTS" id="PR00081">
    <property type="entry name" value="GDHRDH"/>
</dbReference>
<dbReference type="EC" id="1.1.1.100" evidence="2"/>
<dbReference type="PANTHER" id="PTHR42879:SF6">
    <property type="entry name" value="NADPH-DEPENDENT REDUCTASE BACG"/>
    <property type="match status" value="1"/>
</dbReference>